<dbReference type="EMBL" id="SLZR01000001">
    <property type="protein sequence ID" value="TCS43877.1"/>
    <property type="molecule type" value="Genomic_DNA"/>
</dbReference>
<organism evidence="3 4">
    <name type="scientific">Reinekea marinisedimentorum</name>
    <dbReference type="NCBI Taxonomy" id="230495"/>
    <lineage>
        <taxon>Bacteria</taxon>
        <taxon>Pseudomonadati</taxon>
        <taxon>Pseudomonadota</taxon>
        <taxon>Gammaproteobacteria</taxon>
        <taxon>Oceanospirillales</taxon>
        <taxon>Saccharospirillaceae</taxon>
        <taxon>Reinekea</taxon>
    </lineage>
</organism>
<dbReference type="PANTHER" id="PTHR11820:SF7">
    <property type="entry name" value="ACYLPYRUVASE FAHD1, MITOCHONDRIAL"/>
    <property type="match status" value="1"/>
</dbReference>
<dbReference type="GO" id="GO:0018773">
    <property type="term" value="F:acetylpyruvate hydrolase activity"/>
    <property type="evidence" value="ECO:0007669"/>
    <property type="project" value="TreeGrafter"/>
</dbReference>
<comment type="caution">
    <text evidence="3">The sequence shown here is derived from an EMBL/GenBank/DDBJ whole genome shotgun (WGS) entry which is preliminary data.</text>
</comment>
<name>A0A4R3IDQ8_9GAMM</name>
<dbReference type="InterPro" id="IPR036663">
    <property type="entry name" value="Fumarylacetoacetase_C_sf"/>
</dbReference>
<evidence type="ECO:0000313" key="4">
    <source>
        <dbReference type="Proteomes" id="UP000295793"/>
    </source>
</evidence>
<dbReference type="PANTHER" id="PTHR11820">
    <property type="entry name" value="ACYLPYRUVASE"/>
    <property type="match status" value="1"/>
</dbReference>
<dbReference type="OrthoDB" id="9805307at2"/>
<keyword evidence="4" id="KW-1185">Reference proteome</keyword>
<accession>A0A4R3IDQ8</accession>
<reference evidence="3 4" key="1">
    <citation type="submission" date="2019-03" db="EMBL/GenBank/DDBJ databases">
        <title>Genomic Encyclopedia of Archaeal and Bacterial Type Strains, Phase II (KMG-II): from individual species to whole genera.</title>
        <authorList>
            <person name="Goeker M."/>
        </authorList>
    </citation>
    <scope>NUCLEOTIDE SEQUENCE [LARGE SCALE GENOMIC DNA]</scope>
    <source>
        <strain evidence="3 4">DSM 15388</strain>
    </source>
</reference>
<feature type="domain" description="Fumarylacetoacetase-like C-terminal" evidence="2">
    <location>
        <begin position="15"/>
        <end position="179"/>
    </location>
</feature>
<dbReference type="AlphaFoldDB" id="A0A4R3IDQ8"/>
<dbReference type="GO" id="GO:0046872">
    <property type="term" value="F:metal ion binding"/>
    <property type="evidence" value="ECO:0007669"/>
    <property type="project" value="UniProtKB-KW"/>
</dbReference>
<evidence type="ECO:0000256" key="1">
    <source>
        <dbReference type="ARBA" id="ARBA00022723"/>
    </source>
</evidence>
<evidence type="ECO:0000259" key="2">
    <source>
        <dbReference type="Pfam" id="PF01557"/>
    </source>
</evidence>
<dbReference type="Gene3D" id="3.90.850.10">
    <property type="entry name" value="Fumarylacetoacetase-like, C-terminal domain"/>
    <property type="match status" value="1"/>
</dbReference>
<evidence type="ECO:0000313" key="3">
    <source>
        <dbReference type="EMBL" id="TCS43877.1"/>
    </source>
</evidence>
<gene>
    <name evidence="3" type="ORF">BCF53_101220</name>
</gene>
<proteinExistence type="predicted"/>
<dbReference type="SUPFAM" id="SSF56529">
    <property type="entry name" value="FAH"/>
    <property type="match status" value="1"/>
</dbReference>
<dbReference type="InterPro" id="IPR011234">
    <property type="entry name" value="Fumarylacetoacetase-like_C"/>
</dbReference>
<keyword evidence="1" id="KW-0479">Metal-binding</keyword>
<sequence>MNPLSFNGSSFSPGKIVCIGRNYVEHIAELNNEIPKEMVFFNKPASSISGRLVAHRDEPIHFEAELSFLYQNKKLSAVAFGLDLTKRQKQSQLKEKGLPWERAKAFNGSALFSEFVALTVPVDQLSFTLHIDNTLQQQGDTELMINSPADIVKELNGFMPLQDNDILMTGTPKGVGQITAGQVFTGKVYAGQQLIIEHQWIAQ</sequence>
<dbReference type="Pfam" id="PF01557">
    <property type="entry name" value="FAA_hydrolase"/>
    <property type="match status" value="1"/>
</dbReference>
<protein>
    <submittedName>
        <fullName evidence="3">2-keto-4-pentenoate hydratase/2-oxohepta-3-ene-1,7-dioic acid hydratase in catechol pathway</fullName>
    </submittedName>
</protein>
<dbReference type="RefSeq" id="WP_132699003.1">
    <property type="nucleotide sequence ID" value="NZ_SLZR01000001.1"/>
</dbReference>
<dbReference type="Proteomes" id="UP000295793">
    <property type="component" value="Unassembled WGS sequence"/>
</dbReference>